<proteinExistence type="inferred from homology"/>
<name>A0ABQ8FMS2_9FUNG</name>
<sequence length="171" mass="18617">MSRRPTDDEILDAVFSRGGEIVLPGTFGDQVSDAAAAEAASKISDTMLMQLKQYEQDAVGLAETGDMDGAYASLSRAIDMCPTYASAYNNRAQVLRLQTKDDAAYDDLCQAITHGTLIRNQHTLKQAYTQRAIIKKKRGDLSGADEDFIKGAQYGNEVAKGMVKNNPYAKL</sequence>
<evidence type="ECO:0000313" key="3">
    <source>
        <dbReference type="Proteomes" id="UP001648503"/>
    </source>
</evidence>
<dbReference type="Gene3D" id="1.25.40.10">
    <property type="entry name" value="Tetratricopeptide repeat domain"/>
    <property type="match status" value="1"/>
</dbReference>
<dbReference type="PANTHER" id="PTHR21405:SF0">
    <property type="entry name" value="TETRATRICOPEPTIDE REPEAT PROTEIN 36"/>
    <property type="match status" value="1"/>
</dbReference>
<dbReference type="InterPro" id="IPR011990">
    <property type="entry name" value="TPR-like_helical_dom_sf"/>
</dbReference>
<comment type="similarity">
    <text evidence="1">Belongs to the TTC36 family.</text>
</comment>
<protein>
    <recommendedName>
        <fullName evidence="4">Tetratricopeptide repeat protein 36</fullName>
    </recommendedName>
</protein>
<reference evidence="2 3" key="1">
    <citation type="submission" date="2021-02" db="EMBL/GenBank/DDBJ databases">
        <title>Variation within the Batrachochytrium salamandrivorans European outbreak.</title>
        <authorList>
            <person name="Kelly M."/>
            <person name="Pasmans F."/>
            <person name="Shea T.P."/>
            <person name="Munoz J.F."/>
            <person name="Carranza S."/>
            <person name="Cuomo C.A."/>
            <person name="Martel A."/>
        </authorList>
    </citation>
    <scope>NUCLEOTIDE SEQUENCE [LARGE SCALE GENOMIC DNA]</scope>
    <source>
        <strain evidence="2 3">AMFP18/2</strain>
    </source>
</reference>
<dbReference type="Proteomes" id="UP001648503">
    <property type="component" value="Unassembled WGS sequence"/>
</dbReference>
<dbReference type="InterPro" id="IPR038906">
    <property type="entry name" value="TTC36"/>
</dbReference>
<gene>
    <name evidence="2" type="ORF">BASA50_001907</name>
</gene>
<dbReference type="EMBL" id="JAFCIX010000022">
    <property type="protein sequence ID" value="KAH6601012.1"/>
    <property type="molecule type" value="Genomic_DNA"/>
</dbReference>
<evidence type="ECO:0008006" key="4">
    <source>
        <dbReference type="Google" id="ProtNLM"/>
    </source>
</evidence>
<organism evidence="2 3">
    <name type="scientific">Batrachochytrium salamandrivorans</name>
    <dbReference type="NCBI Taxonomy" id="1357716"/>
    <lineage>
        <taxon>Eukaryota</taxon>
        <taxon>Fungi</taxon>
        <taxon>Fungi incertae sedis</taxon>
        <taxon>Chytridiomycota</taxon>
        <taxon>Chytridiomycota incertae sedis</taxon>
        <taxon>Chytridiomycetes</taxon>
        <taxon>Rhizophydiales</taxon>
        <taxon>Rhizophydiales incertae sedis</taxon>
        <taxon>Batrachochytrium</taxon>
    </lineage>
</organism>
<dbReference type="PANTHER" id="PTHR21405">
    <property type="entry name" value="CDNA SEQUENCE BC021608"/>
    <property type="match status" value="1"/>
</dbReference>
<dbReference type="SUPFAM" id="SSF48452">
    <property type="entry name" value="TPR-like"/>
    <property type="match status" value="1"/>
</dbReference>
<evidence type="ECO:0000256" key="1">
    <source>
        <dbReference type="ARBA" id="ARBA00006995"/>
    </source>
</evidence>
<keyword evidence="3" id="KW-1185">Reference proteome</keyword>
<accession>A0ABQ8FMS2</accession>
<comment type="caution">
    <text evidence="2">The sequence shown here is derived from an EMBL/GenBank/DDBJ whole genome shotgun (WGS) entry which is preliminary data.</text>
</comment>
<evidence type="ECO:0000313" key="2">
    <source>
        <dbReference type="EMBL" id="KAH6601012.1"/>
    </source>
</evidence>